<evidence type="ECO:0000313" key="5">
    <source>
        <dbReference type="Proteomes" id="UP000676649"/>
    </source>
</evidence>
<dbReference type="PANTHER" id="PTHR43606">
    <property type="entry name" value="PHOSPHATASE, PUTATIVE (AFU_ORTHOLOGUE AFUA_6G08710)-RELATED"/>
    <property type="match status" value="1"/>
</dbReference>
<gene>
    <name evidence="4" type="ORF">KEF85_01820</name>
</gene>
<dbReference type="Gene3D" id="3.60.21.70">
    <property type="entry name" value="PhoD-like phosphatase"/>
    <property type="match status" value="1"/>
</dbReference>
<feature type="chain" id="PRO_5037930254" evidence="1">
    <location>
        <begin position="32"/>
        <end position="533"/>
    </location>
</feature>
<dbReference type="InterPro" id="IPR029052">
    <property type="entry name" value="Metallo-depent_PP-like"/>
</dbReference>
<dbReference type="KEGG" id="mpad:KEF85_01820"/>
<keyword evidence="1" id="KW-0732">Signal</keyword>
<proteinExistence type="predicted"/>
<dbReference type="PANTHER" id="PTHR43606:SF1">
    <property type="entry name" value="PHOD-LIKE PHOSPHATASE METALLOPHOSPHATASE DOMAIN-CONTAINING PROTEIN"/>
    <property type="match status" value="1"/>
</dbReference>
<dbReference type="InterPro" id="IPR032093">
    <property type="entry name" value="PhoD_N"/>
</dbReference>
<dbReference type="SUPFAM" id="SSF56300">
    <property type="entry name" value="Metallo-dependent phosphatases"/>
    <property type="match status" value="1"/>
</dbReference>
<evidence type="ECO:0000313" key="4">
    <source>
        <dbReference type="EMBL" id="QWF71255.1"/>
    </source>
</evidence>
<dbReference type="Proteomes" id="UP000676649">
    <property type="component" value="Chromosome"/>
</dbReference>
<name>A0A975R9B2_9GAMM</name>
<evidence type="ECO:0000259" key="3">
    <source>
        <dbReference type="Pfam" id="PF16655"/>
    </source>
</evidence>
<dbReference type="InterPro" id="IPR018946">
    <property type="entry name" value="PhoD-like_MPP"/>
</dbReference>
<dbReference type="EMBL" id="CP073754">
    <property type="protein sequence ID" value="QWF71255.1"/>
    <property type="molecule type" value="Genomic_DNA"/>
</dbReference>
<evidence type="ECO:0000259" key="2">
    <source>
        <dbReference type="Pfam" id="PF09423"/>
    </source>
</evidence>
<dbReference type="Gene3D" id="2.60.40.380">
    <property type="entry name" value="Purple acid phosphatase-like, N-terminal"/>
    <property type="match status" value="1"/>
</dbReference>
<feature type="domain" description="PhoD-like phosphatase metallophosphatase" evidence="2">
    <location>
        <begin position="144"/>
        <end position="512"/>
    </location>
</feature>
<keyword evidence="5" id="KW-1185">Reference proteome</keyword>
<dbReference type="InterPro" id="IPR052900">
    <property type="entry name" value="Phospholipid_Metab_Enz"/>
</dbReference>
<accession>A0A975R9B2</accession>
<feature type="domain" description="Phospholipase D N-terminal" evidence="3">
    <location>
        <begin position="42"/>
        <end position="133"/>
    </location>
</feature>
<feature type="signal peptide" evidence="1">
    <location>
        <begin position="1"/>
        <end position="31"/>
    </location>
</feature>
<evidence type="ECO:0000256" key="1">
    <source>
        <dbReference type="SAM" id="SignalP"/>
    </source>
</evidence>
<dbReference type="AlphaFoldDB" id="A0A975R9B2"/>
<protein>
    <submittedName>
        <fullName evidence="4">Alkaline phosphatase D family protein</fullName>
    </submittedName>
</protein>
<dbReference type="Pfam" id="PF16655">
    <property type="entry name" value="PhoD_N"/>
    <property type="match status" value="1"/>
</dbReference>
<organism evidence="4 5">
    <name type="scientific">Methylomonas paludis</name>
    <dbReference type="NCBI Taxonomy" id="1173101"/>
    <lineage>
        <taxon>Bacteria</taxon>
        <taxon>Pseudomonadati</taxon>
        <taxon>Pseudomonadota</taxon>
        <taxon>Gammaproteobacteria</taxon>
        <taxon>Methylococcales</taxon>
        <taxon>Methylococcaceae</taxon>
        <taxon>Methylomonas</taxon>
    </lineage>
</organism>
<dbReference type="RefSeq" id="WP_215583008.1">
    <property type="nucleotide sequence ID" value="NZ_CP073754.1"/>
</dbReference>
<dbReference type="Pfam" id="PF09423">
    <property type="entry name" value="PhoD"/>
    <property type="match status" value="1"/>
</dbReference>
<sequence>MQNSAQSCKHIAKPWCLIGLSLALLTGSLAAAVDTSLPAMAQGIQIGDVSQGRAIIWSRTDRPAQLMVEYAFNREFDHAQRLTGPYALENSDFTARLDLTGLPPGRDVYLKVWFKDLTTPHQQSQPITGRFHTLGANEDIRFVWGGDTAGQGWGINQNFGGMKIYTTMRQVEPQFFIHSGDNVYADAIIPAHKIAENGQDWTNLIAFGVDKVAETLDEFRGRYKYNLSDPNLRTFNAEVPQIWQWDDHEVVSNWSDTKDLSNDDRYQIKDIPLLVAHAATAFHEYAPLRPYDASAAQRIYRKIALSKLLDVFVLDMRSYRGPNSHNLQTAPGPDTAFLGAVQLAWLEQELQHSQAVWKVIAADMPLGLNIGDGVDATGQSRWEAIANGNDGPPAGRELEIAELLKFIKHHKISNIVWLTAETHSPAAHYYNPKLATFHDFSGFWEFVAGPLNAGAYCAQKPDATFGLQLKFNTPQLAGPDCKNPKDGFSPYSGLQFFGEVNINHKSRNMQIDLKNINGDKIMPGIVLFPVNTR</sequence>
<reference evidence="4" key="1">
    <citation type="submission" date="2021-04" db="EMBL/GenBank/DDBJ databases">
        <title>Draft genome sequence data of methanotrophic Methylovulum sp. strain S1L and Methylomonas sp. strain S2AM isolated from boreal lake water columns.</title>
        <authorList>
            <person name="Rissanen A.J."/>
            <person name="Mangayil R."/>
            <person name="Svenning M.M."/>
            <person name="Khanongnuch R."/>
        </authorList>
    </citation>
    <scope>NUCLEOTIDE SEQUENCE</scope>
    <source>
        <strain evidence="4">S2AM</strain>
    </source>
</reference>
<dbReference type="InterPro" id="IPR038607">
    <property type="entry name" value="PhoD-like_sf"/>
</dbReference>